<proteinExistence type="predicted"/>
<evidence type="ECO:0000313" key="1">
    <source>
        <dbReference type="EMBL" id="KAK4342342.1"/>
    </source>
</evidence>
<dbReference type="EMBL" id="JAVYJV010000021">
    <property type="protein sequence ID" value="KAK4342342.1"/>
    <property type="molecule type" value="Genomic_DNA"/>
</dbReference>
<keyword evidence="2" id="KW-1185">Reference proteome</keyword>
<reference evidence="1" key="1">
    <citation type="submission" date="2023-12" db="EMBL/GenBank/DDBJ databases">
        <title>Genome assembly of Anisodus tanguticus.</title>
        <authorList>
            <person name="Wang Y.-J."/>
        </authorList>
    </citation>
    <scope>NUCLEOTIDE SEQUENCE</scope>
    <source>
        <strain evidence="1">KB-2021</strain>
        <tissue evidence="1">Leaf</tissue>
    </source>
</reference>
<sequence>MIGGITQKHTRGRPGLDEEDNRDIQRYTSVGRWGSYETKLEWATVELKTCLRLCLGDKWPWRVRDARIEGELRREQIGHELSCLWFEFFVRPYHFGRRCEGRKMKGKTVIGAKLFELISIEFPTIENI</sequence>
<evidence type="ECO:0000313" key="2">
    <source>
        <dbReference type="Proteomes" id="UP001291623"/>
    </source>
</evidence>
<gene>
    <name evidence="1" type="ORF">RND71_038158</name>
</gene>
<organism evidence="1 2">
    <name type="scientific">Anisodus tanguticus</name>
    <dbReference type="NCBI Taxonomy" id="243964"/>
    <lineage>
        <taxon>Eukaryota</taxon>
        <taxon>Viridiplantae</taxon>
        <taxon>Streptophyta</taxon>
        <taxon>Embryophyta</taxon>
        <taxon>Tracheophyta</taxon>
        <taxon>Spermatophyta</taxon>
        <taxon>Magnoliopsida</taxon>
        <taxon>eudicotyledons</taxon>
        <taxon>Gunneridae</taxon>
        <taxon>Pentapetalae</taxon>
        <taxon>asterids</taxon>
        <taxon>lamiids</taxon>
        <taxon>Solanales</taxon>
        <taxon>Solanaceae</taxon>
        <taxon>Solanoideae</taxon>
        <taxon>Hyoscyameae</taxon>
        <taxon>Anisodus</taxon>
    </lineage>
</organism>
<name>A0AAE1R1Q8_9SOLA</name>
<dbReference type="AlphaFoldDB" id="A0AAE1R1Q8"/>
<accession>A0AAE1R1Q8</accession>
<dbReference type="Proteomes" id="UP001291623">
    <property type="component" value="Unassembled WGS sequence"/>
</dbReference>
<protein>
    <submittedName>
        <fullName evidence="1">Uncharacterized protein</fullName>
    </submittedName>
</protein>
<comment type="caution">
    <text evidence="1">The sequence shown here is derived from an EMBL/GenBank/DDBJ whole genome shotgun (WGS) entry which is preliminary data.</text>
</comment>